<proteinExistence type="predicted"/>
<accession>A0A086KE87</accession>
<gene>
    <name evidence="1" type="ORF">TGP89_226230</name>
</gene>
<dbReference type="AlphaFoldDB" id="A0A086KE87"/>
<evidence type="ECO:0000313" key="1">
    <source>
        <dbReference type="EMBL" id="KFG42705.1"/>
    </source>
</evidence>
<organism evidence="1 2">
    <name type="scientific">Toxoplasma gondii p89</name>
    <dbReference type="NCBI Taxonomy" id="943119"/>
    <lineage>
        <taxon>Eukaryota</taxon>
        <taxon>Sar</taxon>
        <taxon>Alveolata</taxon>
        <taxon>Apicomplexa</taxon>
        <taxon>Conoidasida</taxon>
        <taxon>Coccidia</taxon>
        <taxon>Eucoccidiorida</taxon>
        <taxon>Eimeriorina</taxon>
        <taxon>Sarcocystidae</taxon>
        <taxon>Toxoplasma</taxon>
    </lineage>
</organism>
<dbReference type="VEuPathDB" id="ToxoDB:TGP89_226230"/>
<name>A0A086KE87_TOXGO</name>
<dbReference type="Proteomes" id="UP000028828">
    <property type="component" value="Unassembled WGS sequence"/>
</dbReference>
<reference evidence="1 2" key="1">
    <citation type="submission" date="2014-03" db="EMBL/GenBank/DDBJ databases">
        <authorList>
            <person name="Sibley D."/>
            <person name="Venepally P."/>
            <person name="Karamycheva S."/>
            <person name="Hadjithomas M."/>
            <person name="Khan A."/>
            <person name="Brunk B."/>
            <person name="Roos D."/>
            <person name="Caler E."/>
            <person name="Lorenzi H."/>
        </authorList>
    </citation>
    <scope>NUCLEOTIDE SEQUENCE [LARGE SCALE GENOMIC DNA]</scope>
    <source>
        <strain evidence="2">p89</strain>
    </source>
</reference>
<dbReference type="EMBL" id="AEYI02000996">
    <property type="protein sequence ID" value="KFG42705.1"/>
    <property type="molecule type" value="Genomic_DNA"/>
</dbReference>
<protein>
    <submittedName>
        <fullName evidence="1">Uncharacterized protein</fullName>
    </submittedName>
</protein>
<comment type="caution">
    <text evidence="1">The sequence shown here is derived from an EMBL/GenBank/DDBJ whole genome shotgun (WGS) entry which is preliminary data.</text>
</comment>
<evidence type="ECO:0000313" key="2">
    <source>
        <dbReference type="Proteomes" id="UP000028828"/>
    </source>
</evidence>
<sequence length="388" mass="43991">MEIHGETGISGTECVDVSGVLHQKKHGTCVRTPRKFRHYTTLPLLGSSIWFFTVFLQMMRSDNLSGAPVAWAAPEDSSENKDLCAEVPAFSFEDFDEQPDSSQVYTSVAVFRPTSMFRSVGLVRFVRVFGVPIVASSSVGDAALSHASSIFADFLDNDRDGKPDNEDAVNTMRSYKVVLGFTKDTEESTEMWTNRLEQPQAKQFRDQYNCNLRFFELWRSDINPAWHVKRREYLASLKDQETTPSSDSVQRRKQCADFRAESFDWPMWYFPFTISYYGFLDLLTEDQVKKLESAMQTAKSLRKFDSHYDDDAEMEKGDFFAWSLVTRIGGTQCHCDASDVGATWKVCTPEEFKALFEEWAAVLDAIKGLPQKIYDAMYASPALAGASN</sequence>
<dbReference type="OrthoDB" id="328957at2759"/>